<dbReference type="AlphaFoldDB" id="A0A6F8XIZ8"/>
<keyword evidence="2" id="KW-1185">Reference proteome</keyword>
<dbReference type="KEGG" id="pfla:Pflav_001960"/>
<dbReference type="EMBL" id="AP022870">
    <property type="protein sequence ID" value="BCB73786.1"/>
    <property type="molecule type" value="Genomic_DNA"/>
</dbReference>
<organism evidence="1 2">
    <name type="scientific">Phytohabitans flavus</name>
    <dbReference type="NCBI Taxonomy" id="1076124"/>
    <lineage>
        <taxon>Bacteria</taxon>
        <taxon>Bacillati</taxon>
        <taxon>Actinomycetota</taxon>
        <taxon>Actinomycetes</taxon>
        <taxon>Micromonosporales</taxon>
        <taxon>Micromonosporaceae</taxon>
    </lineage>
</organism>
<proteinExistence type="predicted"/>
<protein>
    <submittedName>
        <fullName evidence="1">Uncharacterized protein</fullName>
    </submittedName>
</protein>
<sequence length="97" mass="9716">MIIPTGSPVTFWVIVRSTTWASPALCEILSGPVTETAVSGFLISPLKVSVTSVTGLVVVLLSTGAVLFSTVCAEAGAAGSTTASATTRTAMAADSVR</sequence>
<reference evidence="1 2" key="1">
    <citation type="submission" date="2020-03" db="EMBL/GenBank/DDBJ databases">
        <title>Whole genome shotgun sequence of Phytohabitans flavus NBRC 107702.</title>
        <authorList>
            <person name="Komaki H."/>
            <person name="Tamura T."/>
        </authorList>
    </citation>
    <scope>NUCLEOTIDE SEQUENCE [LARGE SCALE GENOMIC DNA]</scope>
    <source>
        <strain evidence="1 2">NBRC 107702</strain>
    </source>
</reference>
<accession>A0A6F8XIZ8</accession>
<name>A0A6F8XIZ8_9ACTN</name>
<reference evidence="1 2" key="2">
    <citation type="submission" date="2020-03" db="EMBL/GenBank/DDBJ databases">
        <authorList>
            <person name="Ichikawa N."/>
            <person name="Kimura A."/>
            <person name="Kitahashi Y."/>
            <person name="Uohara A."/>
        </authorList>
    </citation>
    <scope>NUCLEOTIDE SEQUENCE [LARGE SCALE GENOMIC DNA]</scope>
    <source>
        <strain evidence="1 2">NBRC 107702</strain>
    </source>
</reference>
<dbReference type="Proteomes" id="UP000502508">
    <property type="component" value="Chromosome"/>
</dbReference>
<evidence type="ECO:0000313" key="1">
    <source>
        <dbReference type="EMBL" id="BCB73786.1"/>
    </source>
</evidence>
<gene>
    <name evidence="1" type="ORF">Pflav_001960</name>
</gene>
<evidence type="ECO:0000313" key="2">
    <source>
        <dbReference type="Proteomes" id="UP000502508"/>
    </source>
</evidence>